<dbReference type="KEGG" id="aten:116296957"/>
<dbReference type="InterPro" id="IPR011761">
    <property type="entry name" value="ATP-grasp"/>
</dbReference>
<dbReference type="PANTHER" id="PTHR37018:SF1">
    <property type="entry name" value="CULTURE SPECIFIC PROTEIN, PUTATIVE (AFU_ORTHOLOGUE AFUA_2G00130)-RELATED"/>
    <property type="match status" value="1"/>
</dbReference>
<dbReference type="GeneID" id="116296957"/>
<organism evidence="3 4">
    <name type="scientific">Actinia tenebrosa</name>
    <name type="common">Australian red waratah sea anemone</name>
    <dbReference type="NCBI Taxonomy" id="6105"/>
    <lineage>
        <taxon>Eukaryota</taxon>
        <taxon>Metazoa</taxon>
        <taxon>Cnidaria</taxon>
        <taxon>Anthozoa</taxon>
        <taxon>Hexacorallia</taxon>
        <taxon>Actiniaria</taxon>
        <taxon>Actiniidae</taxon>
        <taxon>Actinia</taxon>
    </lineage>
</organism>
<evidence type="ECO:0000313" key="3">
    <source>
        <dbReference type="Proteomes" id="UP000515163"/>
    </source>
</evidence>
<dbReference type="InParanoid" id="A0A6P8I089"/>
<dbReference type="SUPFAM" id="SSF56059">
    <property type="entry name" value="Glutathione synthetase ATP-binding domain-like"/>
    <property type="match status" value="1"/>
</dbReference>
<feature type="domain" description="ATP-grasp" evidence="2">
    <location>
        <begin position="113"/>
        <end position="329"/>
    </location>
</feature>
<evidence type="ECO:0000259" key="2">
    <source>
        <dbReference type="PROSITE" id="PS50975"/>
    </source>
</evidence>
<reference evidence="4" key="1">
    <citation type="submission" date="2025-08" db="UniProtKB">
        <authorList>
            <consortium name="RefSeq"/>
        </authorList>
    </citation>
    <scope>IDENTIFICATION</scope>
    <source>
        <tissue evidence="4">Tentacle</tissue>
    </source>
</reference>
<dbReference type="AlphaFoldDB" id="A0A6P8I089"/>
<dbReference type="RefSeq" id="XP_031560941.1">
    <property type="nucleotide sequence ID" value="XM_031705081.1"/>
</dbReference>
<gene>
    <name evidence="4" type="primary">LOC116296957</name>
</gene>
<keyword evidence="1" id="KW-0547">Nucleotide-binding</keyword>
<keyword evidence="1" id="KW-0067">ATP-binding</keyword>
<proteinExistence type="predicted"/>
<dbReference type="OrthoDB" id="5946236at2759"/>
<dbReference type="PROSITE" id="PS50975">
    <property type="entry name" value="ATP_GRASP"/>
    <property type="match status" value="1"/>
</dbReference>
<dbReference type="GO" id="GO:0005524">
    <property type="term" value="F:ATP binding"/>
    <property type="evidence" value="ECO:0007669"/>
    <property type="project" value="UniProtKB-UniRule"/>
</dbReference>
<evidence type="ECO:0000313" key="4">
    <source>
        <dbReference type="RefSeq" id="XP_031560941.1"/>
    </source>
</evidence>
<dbReference type="GO" id="GO:0046872">
    <property type="term" value="F:metal ion binding"/>
    <property type="evidence" value="ECO:0007669"/>
    <property type="project" value="InterPro"/>
</dbReference>
<dbReference type="InterPro" id="IPR053269">
    <property type="entry name" value="Asp-Met_ligase"/>
</dbReference>
<protein>
    <submittedName>
        <fullName evidence="4">Uncharacterized protein LOC116296957</fullName>
    </submittedName>
</protein>
<dbReference type="Proteomes" id="UP000515163">
    <property type="component" value="Unplaced"/>
</dbReference>
<dbReference type="PANTHER" id="PTHR37018">
    <property type="entry name" value="CULTURE SPECIFIC PROTEIN, PUTATIVE (AFU_ORTHOLOGUE AFUA_2G00130)-RELATED"/>
    <property type="match status" value="1"/>
</dbReference>
<dbReference type="Gene3D" id="3.30.470.20">
    <property type="entry name" value="ATP-grasp fold, B domain"/>
    <property type="match status" value="1"/>
</dbReference>
<evidence type="ECO:0000256" key="1">
    <source>
        <dbReference type="PROSITE-ProRule" id="PRU00409"/>
    </source>
</evidence>
<keyword evidence="3" id="KW-1185">Reference proteome</keyword>
<accession>A0A6P8I089</accession>
<sequence length="388" mass="44373">MSGNIKQPLLTLGSLIKKDLQDAYFLPAWPSSYSLQNKFYNNLKYCVFDNAPSSKIYTDFIFPCRNLPATGNEVPVLSDYQPPSFLKEHWKKWLPDFPDADIRPVSQGLRDDKPIVTNAAIQSLPKSKHCVDPDVLYRVQLKSSIHDIGVPCPKYFPSEDAISFPCMVKVDMSWSGYGNRVAYNGNEFAAIIKEIRDNGWTGNIIYQQFMEDVNEMVSFEFYLHVSGKMHWLGTNVGGFEGFKWTNGVVEWNKQEEYKNRFYDQFVVPVKDYLHKQGYFGVVMCEIMLCDYGMYLVDLNPRVSGDTHHLLLADYMMQFGFPDSIMKQGMKTNKSAKTLVEKANHINTGTSAGRVVIIAAADVEEDQCEYEISVFAQSRKEALELYNKM</sequence>
<name>A0A6P8I089_ACTTE</name>